<reference evidence="7 8" key="1">
    <citation type="submission" date="2016-10" db="EMBL/GenBank/DDBJ databases">
        <authorList>
            <person name="de Groot N.N."/>
        </authorList>
    </citation>
    <scope>NUCLEOTIDE SEQUENCE [LARGE SCALE GENOMIC DNA]</scope>
    <source>
        <strain evidence="7 8">Nm22</strain>
    </source>
</reference>
<evidence type="ECO:0000256" key="3">
    <source>
        <dbReference type="ARBA" id="ARBA00022722"/>
    </source>
</evidence>
<dbReference type="EMBL" id="FOCP01000003">
    <property type="protein sequence ID" value="SEM86489.1"/>
    <property type="molecule type" value="Genomic_DNA"/>
</dbReference>
<keyword evidence="3 5" id="KW-0540">Nuclease</keyword>
<organism evidence="7 8">
    <name type="scientific">Nitrosomonas marina</name>
    <dbReference type="NCBI Taxonomy" id="917"/>
    <lineage>
        <taxon>Bacteria</taxon>
        <taxon>Pseudomonadati</taxon>
        <taxon>Pseudomonadota</taxon>
        <taxon>Betaproteobacteria</taxon>
        <taxon>Nitrosomonadales</taxon>
        <taxon>Nitrosomonadaceae</taxon>
        <taxon>Nitrosomonas</taxon>
    </lineage>
</organism>
<evidence type="ECO:0000313" key="7">
    <source>
        <dbReference type="EMBL" id="SEM86489.1"/>
    </source>
</evidence>
<dbReference type="Pfam" id="PF03652">
    <property type="entry name" value="RuvX"/>
    <property type="match status" value="1"/>
</dbReference>
<dbReference type="OrthoDB" id="9796140at2"/>
<evidence type="ECO:0000259" key="6">
    <source>
        <dbReference type="SMART" id="SM00732"/>
    </source>
</evidence>
<dbReference type="Proteomes" id="UP000199459">
    <property type="component" value="Unassembled WGS sequence"/>
</dbReference>
<dbReference type="CDD" id="cd16964">
    <property type="entry name" value="YqgF"/>
    <property type="match status" value="1"/>
</dbReference>
<evidence type="ECO:0000256" key="5">
    <source>
        <dbReference type="HAMAP-Rule" id="MF_00651"/>
    </source>
</evidence>
<gene>
    <name evidence="7" type="ORF">SAMN05216325_103117</name>
</gene>
<feature type="domain" description="YqgF/RNase H-like" evidence="6">
    <location>
        <begin position="26"/>
        <end position="126"/>
    </location>
</feature>
<dbReference type="RefSeq" id="WP_090627910.1">
    <property type="nucleotide sequence ID" value="NZ_FOCP01000003.1"/>
</dbReference>
<dbReference type="GO" id="GO:0016788">
    <property type="term" value="F:hydrolase activity, acting on ester bonds"/>
    <property type="evidence" value="ECO:0007669"/>
    <property type="project" value="UniProtKB-UniRule"/>
</dbReference>
<dbReference type="AlphaFoldDB" id="A0A1H8BV72"/>
<dbReference type="EC" id="3.1.-.-" evidence="5"/>
<dbReference type="GO" id="GO:0000967">
    <property type="term" value="P:rRNA 5'-end processing"/>
    <property type="evidence" value="ECO:0007669"/>
    <property type="project" value="UniProtKB-UniRule"/>
</dbReference>
<keyword evidence="2 5" id="KW-0690">Ribosome biogenesis</keyword>
<proteinExistence type="inferred from homology"/>
<evidence type="ECO:0000313" key="8">
    <source>
        <dbReference type="Proteomes" id="UP000199459"/>
    </source>
</evidence>
<dbReference type="Gene3D" id="3.30.420.140">
    <property type="entry name" value="YqgF/RNase H-like domain"/>
    <property type="match status" value="1"/>
</dbReference>
<dbReference type="SMART" id="SM00732">
    <property type="entry name" value="YqgFc"/>
    <property type="match status" value="1"/>
</dbReference>
<comment type="similarity">
    <text evidence="5">Belongs to the YqgF HJR family.</text>
</comment>
<sequence length="167" mass="18358">MTDKSASSSGLVFNAGQLPVDLLAQGTVLAFDFGQKRIGVAVGDTALGLAHPLTTIDSEKNEQRFAMIGSLIENWQPVLLVVGLPSYMDGSAHEMTRLSQRFARRLAGRFNIRVLLVDERYTSKSACAALQQAGVSTRKQRQYLDQVAAQHILQSFFDENYVQHTTA</sequence>
<dbReference type="InterPro" id="IPR006641">
    <property type="entry name" value="YqgF/RNaseH-like_dom"/>
</dbReference>
<dbReference type="NCBIfam" id="TIGR00250">
    <property type="entry name" value="RNAse_H_YqgF"/>
    <property type="match status" value="1"/>
</dbReference>
<accession>A0A1H8BV72</accession>
<keyword evidence="4 5" id="KW-0378">Hydrolase</keyword>
<dbReference type="InterPro" id="IPR005227">
    <property type="entry name" value="YqgF"/>
</dbReference>
<evidence type="ECO:0000256" key="4">
    <source>
        <dbReference type="ARBA" id="ARBA00022801"/>
    </source>
</evidence>
<dbReference type="GO" id="GO:0005829">
    <property type="term" value="C:cytosol"/>
    <property type="evidence" value="ECO:0007669"/>
    <property type="project" value="TreeGrafter"/>
</dbReference>
<keyword evidence="1 5" id="KW-0963">Cytoplasm</keyword>
<evidence type="ECO:0000256" key="1">
    <source>
        <dbReference type="ARBA" id="ARBA00022490"/>
    </source>
</evidence>
<dbReference type="PANTHER" id="PTHR33317">
    <property type="entry name" value="POLYNUCLEOTIDYL TRANSFERASE, RIBONUCLEASE H-LIKE SUPERFAMILY PROTEIN"/>
    <property type="match status" value="1"/>
</dbReference>
<dbReference type="InterPro" id="IPR012337">
    <property type="entry name" value="RNaseH-like_sf"/>
</dbReference>
<comment type="subcellular location">
    <subcellularLocation>
        <location evidence="5">Cytoplasm</location>
    </subcellularLocation>
</comment>
<dbReference type="STRING" id="917.SAMN05216326_10490"/>
<dbReference type="PANTHER" id="PTHR33317:SF4">
    <property type="entry name" value="POLYNUCLEOTIDYL TRANSFERASE, RIBONUCLEASE H-LIKE SUPERFAMILY PROTEIN"/>
    <property type="match status" value="1"/>
</dbReference>
<dbReference type="GO" id="GO:0004518">
    <property type="term" value="F:nuclease activity"/>
    <property type="evidence" value="ECO:0007669"/>
    <property type="project" value="UniProtKB-KW"/>
</dbReference>
<protein>
    <recommendedName>
        <fullName evidence="5">Putative pre-16S rRNA nuclease</fullName>
        <ecNumber evidence="5">3.1.-.-</ecNumber>
    </recommendedName>
</protein>
<dbReference type="HAMAP" id="MF_00651">
    <property type="entry name" value="Nuclease_YqgF"/>
    <property type="match status" value="1"/>
</dbReference>
<evidence type="ECO:0000256" key="2">
    <source>
        <dbReference type="ARBA" id="ARBA00022517"/>
    </source>
</evidence>
<dbReference type="SUPFAM" id="SSF53098">
    <property type="entry name" value="Ribonuclease H-like"/>
    <property type="match status" value="1"/>
</dbReference>
<comment type="function">
    <text evidence="5">Could be a nuclease involved in processing of the 5'-end of pre-16S rRNA.</text>
</comment>
<dbReference type="InterPro" id="IPR037027">
    <property type="entry name" value="YqgF/RNaseH-like_dom_sf"/>
</dbReference>
<name>A0A1H8BV72_9PROT</name>